<evidence type="ECO:0000256" key="17">
    <source>
        <dbReference type="ARBA" id="ARBA00044717"/>
    </source>
</evidence>
<evidence type="ECO:0000256" key="1">
    <source>
        <dbReference type="ARBA" id="ARBA00001946"/>
    </source>
</evidence>
<accession>H5SG68</accession>
<evidence type="ECO:0000256" key="20">
    <source>
        <dbReference type="SAM" id="Phobius"/>
    </source>
</evidence>
<comment type="subcellular location">
    <subcellularLocation>
        <location evidence="2">Endoplasmic reticulum membrane</location>
        <topology evidence="2">Multi-pass membrane protein</topology>
    </subcellularLocation>
</comment>
<organism evidence="22">
    <name type="scientific">uncultured Acetothermia bacterium</name>
    <dbReference type="NCBI Taxonomy" id="236499"/>
    <lineage>
        <taxon>Bacteria</taxon>
        <taxon>Candidatus Bipolaricaulota</taxon>
        <taxon>environmental samples</taxon>
    </lineage>
</organism>
<keyword evidence="8 22" id="KW-0808">Transferase</keyword>
<evidence type="ECO:0000256" key="9">
    <source>
        <dbReference type="ARBA" id="ARBA00022692"/>
    </source>
</evidence>
<evidence type="ECO:0000256" key="15">
    <source>
        <dbReference type="ARBA" id="ARBA00029567"/>
    </source>
</evidence>
<evidence type="ECO:0000256" key="7">
    <source>
        <dbReference type="ARBA" id="ARBA00022676"/>
    </source>
</evidence>
<evidence type="ECO:0000256" key="3">
    <source>
        <dbReference type="ARBA" id="ARBA00004922"/>
    </source>
</evidence>
<feature type="transmembrane region" description="Helical" evidence="20">
    <location>
        <begin position="304"/>
        <end position="324"/>
    </location>
</feature>
<dbReference type="EC" id="2.7.8.15" evidence="5"/>
<keyword evidence="7" id="KW-0328">Glycosyltransferase</keyword>
<evidence type="ECO:0000256" key="11">
    <source>
        <dbReference type="ARBA" id="ARBA00022824"/>
    </source>
</evidence>
<keyword evidence="14 20" id="KW-0472">Membrane</keyword>
<dbReference type="AlphaFoldDB" id="H5SG68"/>
<gene>
    <name evidence="21" type="ORF">HGMM_F04A11C39</name>
    <name evidence="22" type="ORF">HGMM_F23G10C07</name>
</gene>
<evidence type="ECO:0000256" key="4">
    <source>
        <dbReference type="ARBA" id="ARBA00009317"/>
    </source>
</evidence>
<keyword evidence="9 20" id="KW-0812">Transmembrane</keyword>
<feature type="transmembrane region" description="Helical" evidence="20">
    <location>
        <begin position="226"/>
        <end position="254"/>
    </location>
</feature>
<dbReference type="InterPro" id="IPR000715">
    <property type="entry name" value="Glycosyl_transferase_4"/>
</dbReference>
<comment type="catalytic activity">
    <reaction evidence="18">
        <text>a di-trans,poly-cis-dolichyl phosphate + UDP-N-acetyl-alpha-D-glucosamine = an N-acetyl-alpha-D-glucosaminyl-diphospho-di-trans,poly-cis-dolichol + UMP</text>
        <dbReference type="Rhea" id="RHEA:13289"/>
        <dbReference type="Rhea" id="RHEA-COMP:19498"/>
        <dbReference type="Rhea" id="RHEA-COMP:19507"/>
        <dbReference type="ChEBI" id="CHEBI:57683"/>
        <dbReference type="ChEBI" id="CHEBI:57705"/>
        <dbReference type="ChEBI" id="CHEBI:57865"/>
        <dbReference type="ChEBI" id="CHEBI:58427"/>
        <dbReference type="EC" id="2.7.8.15"/>
    </reaction>
    <physiologicalReaction direction="left-to-right" evidence="18">
        <dbReference type="Rhea" id="RHEA:13290"/>
    </physiologicalReaction>
</comment>
<keyword evidence="13 20" id="KW-1133">Transmembrane helix</keyword>
<reference evidence="22" key="1">
    <citation type="journal article" date="2005" name="Environ. Microbiol.">
        <title>Genetic and functional properties of uncultivated thermophilic crenarchaeotes from a subsurface gold mine as revealed by analysis of genome fragments.</title>
        <authorList>
            <person name="Nunoura T."/>
            <person name="Hirayama H."/>
            <person name="Takami H."/>
            <person name="Oida H."/>
            <person name="Nishi S."/>
            <person name="Shimamura S."/>
            <person name="Suzuki Y."/>
            <person name="Inagaki F."/>
            <person name="Takai K."/>
            <person name="Nealson K.H."/>
            <person name="Horikoshi K."/>
        </authorList>
    </citation>
    <scope>NUCLEOTIDE SEQUENCE</scope>
</reference>
<evidence type="ECO:0000256" key="16">
    <source>
        <dbReference type="ARBA" id="ARBA00033238"/>
    </source>
</evidence>
<feature type="transmembrane region" description="Helical" evidence="20">
    <location>
        <begin position="131"/>
        <end position="152"/>
    </location>
</feature>
<evidence type="ECO:0000256" key="6">
    <source>
        <dbReference type="ARBA" id="ARBA00017659"/>
    </source>
</evidence>
<evidence type="ECO:0000256" key="13">
    <source>
        <dbReference type="ARBA" id="ARBA00022989"/>
    </source>
</evidence>
<name>H5SG68_9BACT</name>
<evidence type="ECO:0000256" key="10">
    <source>
        <dbReference type="ARBA" id="ARBA00022723"/>
    </source>
</evidence>
<sequence length="330" mass="34540">MSIYWVTLLVSGISAFVLLRVLIPRLVQAGIVGKDMNKPGQPPVAEMGGLGLVGGFGAGVLTLIALRTFFKIEALATVSTTELLAVLTTVLTIALIGLIDDLIGVHQGWKAIIPALATVPLIVLEVGQHTLLLPFIGAVDFGVFYPLVLVPVGVTGAANAFNMLAGFNGLEAGLGAVAVGALAIIAAHLGEVTSLTLLLAALGALLATLFFNWYPAKVFIGDVGTLTIGTVIAAAVIVGNFEWAGVLVILPHTLDFLLKARKRFPSTGWWGEYRDGKLYCPEHGPVGLAQLILKLTGGVHERTLVLILIGLEALCALGAIWFYLGSRLAP</sequence>
<dbReference type="PANTHER" id="PTHR10571:SF0">
    <property type="entry name" value="UDP-N-ACETYLGLUCOSAMINE--DOLICHYL-PHOSPHATE N-ACETYLGLUCOSAMINEPHOSPHOTRANSFERASE"/>
    <property type="match status" value="1"/>
</dbReference>
<evidence type="ECO:0000256" key="8">
    <source>
        <dbReference type="ARBA" id="ARBA00022679"/>
    </source>
</evidence>
<dbReference type="GO" id="GO:0006488">
    <property type="term" value="P:dolichol-linked oligosaccharide biosynthetic process"/>
    <property type="evidence" value="ECO:0007669"/>
    <property type="project" value="InterPro"/>
</dbReference>
<dbReference type="PANTHER" id="PTHR10571">
    <property type="entry name" value="UDP-N-ACETYLGLUCOSAMINE--DOLICHYL-PHOSPHATE N-ACETYLGLUCOSAMINEPHOSPHOTRANSFERASE"/>
    <property type="match status" value="1"/>
</dbReference>
<dbReference type="GO" id="GO:0016020">
    <property type="term" value="C:membrane"/>
    <property type="evidence" value="ECO:0007669"/>
    <property type="project" value="InterPro"/>
</dbReference>
<keyword evidence="10 19" id="KW-0479">Metal-binding</keyword>
<feature type="binding site" evidence="19">
    <location>
        <position position="162"/>
    </location>
    <ligand>
        <name>Mg(2+)</name>
        <dbReference type="ChEBI" id="CHEBI:18420"/>
    </ligand>
</feature>
<feature type="transmembrane region" description="Helical" evidence="20">
    <location>
        <begin position="48"/>
        <end position="70"/>
    </location>
</feature>
<evidence type="ECO:0000256" key="18">
    <source>
        <dbReference type="ARBA" id="ARBA00045078"/>
    </source>
</evidence>
<feature type="transmembrane region" description="Helical" evidence="20">
    <location>
        <begin position="172"/>
        <end position="190"/>
    </location>
</feature>
<dbReference type="EMBL" id="AP011711">
    <property type="protein sequence ID" value="BAL55154.1"/>
    <property type="molecule type" value="Genomic_DNA"/>
</dbReference>
<comment type="cofactor">
    <cofactor evidence="1 19">
        <name>Mg(2+)</name>
        <dbReference type="ChEBI" id="CHEBI:18420"/>
    </cofactor>
</comment>
<dbReference type="GO" id="GO:0016757">
    <property type="term" value="F:glycosyltransferase activity"/>
    <property type="evidence" value="ECO:0007669"/>
    <property type="project" value="UniProtKB-KW"/>
</dbReference>
<evidence type="ECO:0000313" key="21">
    <source>
        <dbReference type="EMBL" id="BAL53021.1"/>
    </source>
</evidence>
<feature type="transmembrane region" description="Helical" evidence="20">
    <location>
        <begin position="82"/>
        <end position="99"/>
    </location>
</feature>
<evidence type="ECO:0000313" key="22">
    <source>
        <dbReference type="EMBL" id="BAL55154.1"/>
    </source>
</evidence>
<evidence type="ECO:0000256" key="12">
    <source>
        <dbReference type="ARBA" id="ARBA00022842"/>
    </source>
</evidence>
<keyword evidence="12 19" id="KW-0460">Magnesium</keyword>
<feature type="transmembrane region" description="Helical" evidence="20">
    <location>
        <begin position="105"/>
        <end position="124"/>
    </location>
</feature>
<dbReference type="Pfam" id="PF00953">
    <property type="entry name" value="Glycos_transf_4"/>
    <property type="match status" value="1"/>
</dbReference>
<evidence type="ECO:0000256" key="14">
    <source>
        <dbReference type="ARBA" id="ARBA00023136"/>
    </source>
</evidence>
<evidence type="ECO:0000256" key="5">
    <source>
        <dbReference type="ARBA" id="ARBA00013225"/>
    </source>
</evidence>
<dbReference type="EMBL" id="AP011645">
    <property type="protein sequence ID" value="BAL53021.1"/>
    <property type="molecule type" value="Genomic_DNA"/>
</dbReference>
<feature type="binding site" evidence="19">
    <location>
        <position position="222"/>
    </location>
    <ligand>
        <name>Mg(2+)</name>
        <dbReference type="ChEBI" id="CHEBI:18420"/>
    </ligand>
</feature>
<dbReference type="InterPro" id="IPR033895">
    <property type="entry name" value="GPT"/>
</dbReference>
<feature type="transmembrane region" description="Helical" evidence="20">
    <location>
        <begin position="197"/>
        <end position="214"/>
    </location>
</feature>
<keyword evidence="11" id="KW-0256">Endoplasmic reticulum</keyword>
<comment type="pathway">
    <text evidence="3">Protein modification; protein glycosylation.</text>
</comment>
<comment type="similarity">
    <text evidence="4">Belongs to the glycosyltransferase 4 family.</text>
</comment>
<reference evidence="22" key="2">
    <citation type="journal article" date="2012" name="PLoS ONE">
        <title>A Deeply Branching Thermophilic Bacterium with an Ancient Acetyl-CoA Pathway Dominates a Subsurface Ecosystem.</title>
        <authorList>
            <person name="Takami H."/>
            <person name="Noguchi H."/>
            <person name="Takaki Y."/>
            <person name="Uchiyama I."/>
            <person name="Toyoda A."/>
            <person name="Nishi S."/>
            <person name="Chee G.-J."/>
            <person name="Arai W."/>
            <person name="Nunoura T."/>
            <person name="Itoh T."/>
            <person name="Hattori M."/>
            <person name="Takai K."/>
        </authorList>
    </citation>
    <scope>NUCLEOTIDE SEQUENCE</scope>
</reference>
<protein>
    <recommendedName>
        <fullName evidence="6">UDP-N-acetylglucosamine--dolichyl-phosphate N-acetylglucosaminephosphotransferase</fullName>
        <ecNumber evidence="5">2.7.8.15</ecNumber>
    </recommendedName>
    <alternativeName>
        <fullName evidence="15">GlcNAc-1-P transferase</fullName>
    </alternativeName>
    <alternativeName>
        <fullName evidence="16">N-acetylglucosamine-1-phosphate transferase</fullName>
    </alternativeName>
</protein>
<dbReference type="GO" id="GO:0003975">
    <property type="term" value="F:UDP-N-acetylglucosamine-dolichyl-phosphate N-acetylglucosaminephosphotransferase activity"/>
    <property type="evidence" value="ECO:0007669"/>
    <property type="project" value="UniProtKB-EC"/>
</dbReference>
<evidence type="ECO:0000256" key="2">
    <source>
        <dbReference type="ARBA" id="ARBA00004477"/>
    </source>
</evidence>
<proteinExistence type="inferred from homology"/>
<dbReference type="GO" id="GO:0046872">
    <property type="term" value="F:metal ion binding"/>
    <property type="evidence" value="ECO:0007669"/>
    <property type="project" value="UniProtKB-KW"/>
</dbReference>
<evidence type="ECO:0000256" key="19">
    <source>
        <dbReference type="PIRSR" id="PIRSR600715-1"/>
    </source>
</evidence>
<comment type="function">
    <text evidence="17">UDP-N-acetylglucosamine--dolichyl-phosphate N-acetylglucosaminephosphotransferase that operates in the biosynthetic pathway of dolichol-linked oligosaccharides, the glycan precursors employed in protein asparagine (N)-glycosylation. The assembly of dolichol-linked oligosaccharides begins on the cytosolic side of the endoplasmic reticulum membrane and finishes in its lumen. The sequential addition of sugars to dolichol pyrophosphate produces dolichol-linked oligosaccharides containing fourteen sugars, including two GlcNAcs, nine mannoses and three glucoses. Once assembled, the oligosaccharide is transferred from the lipid to nascent proteins by oligosaccharyltransferases. Catalyzes the initial step of dolichol-linked oligosaccharide biosynthesis, transfering GlcNAc-1-P from cytosolic UDP-GlcNAc onto the carrier lipid dolichyl phosphate (P-dolichol), yielding GlcNAc-P-P-dolichol embedded in the cytoplasmic leaflet of the endoplasmic reticulum membrane.</text>
</comment>